<dbReference type="EMBL" id="JBGEDP010000001">
    <property type="protein sequence ID" value="MEY8016879.1"/>
    <property type="molecule type" value="Genomic_DNA"/>
</dbReference>
<reference evidence="14 15" key="1">
    <citation type="submission" date="2024-08" db="EMBL/GenBank/DDBJ databases">
        <title>Mycobacterium servetensis sp. nov., a novel rapid-growing mycobacterial species recovered from a human patient in Zaragoza, Spain.</title>
        <authorList>
            <person name="Tristancho-Baro A.I."/>
            <person name="Buenestado-Serrano S."/>
            <person name="Garcia De Viedma D."/>
            <person name="Milagro-Beamonte A."/>
            <person name="Burillo N."/>
            <person name="Sanz S."/>
            <person name="Lopez-Calleja A.I."/>
            <person name="Penas-Utrilla D."/>
            <person name="Guardingo M."/>
            <person name="Garcia M.J."/>
            <person name="Vinuelas-Bayon J."/>
        </authorList>
    </citation>
    <scope>NUCLEOTIDE SEQUENCE [LARGE SCALE GENOMIC DNA]</scope>
    <source>
        <strain evidence="15">HUMS_12744610</strain>
    </source>
</reference>
<dbReference type="EC" id="2.3.1.282" evidence="5"/>
<comment type="catalytic activity">
    <reaction evidence="1">
        <text>2 a mycocerosyl-[mycocerosic acid synthase] + a phthiocerol = a dimycocerosyl phthiocerol + 2 holo-[mycocerosic acid synthase].</text>
        <dbReference type="EC" id="2.3.1.282"/>
    </reaction>
</comment>
<evidence type="ECO:0000256" key="3">
    <source>
        <dbReference type="ARBA" id="ARBA00001907"/>
    </source>
</evidence>
<dbReference type="Proteomes" id="UP001564760">
    <property type="component" value="Unassembled WGS sequence"/>
</dbReference>
<proteinExistence type="inferred from homology"/>
<name>A0ABV4C2W3_9MYCO</name>
<keyword evidence="9 14" id="KW-0012">Acyltransferase</keyword>
<evidence type="ECO:0000256" key="5">
    <source>
        <dbReference type="ARBA" id="ARBA00012866"/>
    </source>
</evidence>
<keyword evidence="7" id="KW-0444">Lipid biosynthesis</keyword>
<evidence type="ECO:0000256" key="7">
    <source>
        <dbReference type="ARBA" id="ARBA00022516"/>
    </source>
</evidence>
<comment type="caution">
    <text evidence="14">The sequence shown here is derived from an EMBL/GenBank/DDBJ whole genome shotgun (WGS) entry which is preliminary data.</text>
</comment>
<evidence type="ECO:0000313" key="14">
    <source>
        <dbReference type="EMBL" id="MEY8016879.1"/>
    </source>
</evidence>
<dbReference type="Pfam" id="PF16911">
    <property type="entry name" value="PapA_C"/>
    <property type="match status" value="1"/>
</dbReference>
<evidence type="ECO:0000313" key="15">
    <source>
        <dbReference type="Proteomes" id="UP001564760"/>
    </source>
</evidence>
<comment type="similarity">
    <text evidence="4">Belongs to the acyltransferase PapA5 family.</text>
</comment>
<evidence type="ECO:0000256" key="6">
    <source>
        <dbReference type="ARBA" id="ARBA00013449"/>
    </source>
</evidence>
<comment type="catalytic activity">
    <reaction evidence="3">
        <text>2 a mycocerosyl-[mycocerosic acid synthase] + a phthiodiolone = a dimycocerosyl phthiodiolone + 2 holo-[mycocerosic acid synthase].</text>
        <dbReference type="EC" id="2.3.1.282"/>
    </reaction>
</comment>
<dbReference type="GO" id="GO:0016746">
    <property type="term" value="F:acyltransferase activity"/>
    <property type="evidence" value="ECO:0007669"/>
    <property type="project" value="UniProtKB-KW"/>
</dbReference>
<accession>A0ABV4C2W3</accession>
<evidence type="ECO:0000256" key="12">
    <source>
        <dbReference type="ARBA" id="ARBA00033407"/>
    </source>
</evidence>
<dbReference type="SUPFAM" id="SSF52777">
    <property type="entry name" value="CoA-dependent acyltransferases"/>
    <property type="match status" value="2"/>
</dbReference>
<gene>
    <name evidence="14" type="ORF">AB8998_18680</name>
</gene>
<comment type="catalytic activity">
    <reaction evidence="2">
        <text>2 a mycocerosyl-[mycocerosic acid synthase] + a phenolphthiocerol = a dimycocerosyl phenolphthiocerol + 2 holo-[mycocerosic acid synthase].</text>
        <dbReference type="EC" id="2.3.1.282"/>
    </reaction>
</comment>
<dbReference type="Gene3D" id="3.30.559.10">
    <property type="entry name" value="Chloramphenicol acetyltransferase-like domain"/>
    <property type="match status" value="1"/>
</dbReference>
<dbReference type="InterPro" id="IPR023213">
    <property type="entry name" value="CAT-like_dom_sf"/>
</dbReference>
<organism evidence="14 15">
    <name type="scientific">Mycobacterium servetii</name>
    <dbReference type="NCBI Taxonomy" id="3237418"/>
    <lineage>
        <taxon>Bacteria</taxon>
        <taxon>Bacillati</taxon>
        <taxon>Actinomycetota</taxon>
        <taxon>Actinomycetes</taxon>
        <taxon>Mycobacteriales</taxon>
        <taxon>Mycobacteriaceae</taxon>
        <taxon>Mycobacterium</taxon>
    </lineage>
</organism>
<evidence type="ECO:0000256" key="4">
    <source>
        <dbReference type="ARBA" id="ARBA00006558"/>
    </source>
</evidence>
<evidence type="ECO:0000256" key="8">
    <source>
        <dbReference type="ARBA" id="ARBA00022679"/>
    </source>
</evidence>
<protein>
    <recommendedName>
        <fullName evidence="6">Phthiocerol/phthiodiolone dimycocerosyl transferase</fullName>
        <ecNumber evidence="5">2.3.1.282</ecNumber>
    </recommendedName>
    <alternativeName>
        <fullName evidence="12">Acyltransferase PapA5</fullName>
    </alternativeName>
    <alternativeName>
        <fullName evidence="10">Phthiocerol/phthiodiolone O-acyltransferase</fullName>
    </alternativeName>
    <alternativeName>
        <fullName evidence="11">Polyketide synthase-associated protein A5</fullName>
    </alternativeName>
</protein>
<sequence length="420" mass="45565">MFTSSIIRRLSRSEEIFAETQSYVGLGADVRGRVDLDALSAAFDALLEAHPVLGGHLEQDPDGRHQFAVDDDLMHPGIEVLENADPAAGVPPVHLDQTASLVHLRVVSHADGVQLTLYVHHALADGHHEFSLVEELFSYYTDLVCGGGIGRVEVRPAPDSLETVLAQRGIGKQQRSGLERFMPAVFAYDLPPSRRTASEVTPASPLRVPMAGCRLSERETQDLIAFGRSRKVNLNGLLSAAVLMAEWKLRGETNIPVPYLYPVDLRYVLSPPLSATACTNPLGVATYLAEIDHHTEVVSLARDIAETFRADLADGVVQQSLLHFSPQYVGNPPGMPDVVMLTDSGLVPPVRTPPEVELVAAHSEFYFAVSAGIDMYLSKIFAGQLVVEYHTHAPGPEKFVDEIHAVLRSVAEQHAASGVS</sequence>
<feature type="domain" description="Phthiocerol/phthiodiolone dimycocerosyl transferase C-terminal" evidence="13">
    <location>
        <begin position="205"/>
        <end position="390"/>
    </location>
</feature>
<keyword evidence="15" id="KW-1185">Reference proteome</keyword>
<evidence type="ECO:0000256" key="1">
    <source>
        <dbReference type="ARBA" id="ARBA00000026"/>
    </source>
</evidence>
<evidence type="ECO:0000256" key="11">
    <source>
        <dbReference type="ARBA" id="ARBA00032317"/>
    </source>
</evidence>
<evidence type="ECO:0000256" key="9">
    <source>
        <dbReference type="ARBA" id="ARBA00023315"/>
    </source>
</evidence>
<evidence type="ECO:0000256" key="10">
    <source>
        <dbReference type="ARBA" id="ARBA00030465"/>
    </source>
</evidence>
<evidence type="ECO:0000259" key="13">
    <source>
        <dbReference type="Pfam" id="PF16911"/>
    </source>
</evidence>
<evidence type="ECO:0000256" key="2">
    <source>
        <dbReference type="ARBA" id="ARBA00000625"/>
    </source>
</evidence>
<dbReference type="Gene3D" id="3.30.559.30">
    <property type="entry name" value="Nonribosomal peptide synthetase, condensation domain"/>
    <property type="match status" value="1"/>
</dbReference>
<keyword evidence="7" id="KW-0443">Lipid metabolism</keyword>
<dbReference type="InterPro" id="IPR031641">
    <property type="entry name" value="PapA_C"/>
</dbReference>
<keyword evidence="8" id="KW-0808">Transferase</keyword>
<dbReference type="RefSeq" id="WP_369739231.1">
    <property type="nucleotide sequence ID" value="NZ_JBGEDP010000001.1"/>
</dbReference>